<feature type="non-terminal residue" evidence="1">
    <location>
        <position position="1"/>
    </location>
</feature>
<protein>
    <submittedName>
        <fullName evidence="1">N-terminal acetyltransferase B complex auxiliary subunit NAA25</fullName>
    </submittedName>
</protein>
<gene>
    <name evidence="1" type="primary">NAA25</name>
    <name evidence="1" type="ORF">SDJN03_02710</name>
</gene>
<sequence length="110" mass="12411">MFIEVLAPDKKTELLENLKKITASASIITTKALGQSMTLLRLQVLCGNMFHQPGLWQCLIKSVWTLVSSSRYRVVGCKEYPDGNCFTRTFLPQMLVSPLWEDLSKSSVND</sequence>
<name>A0AAV6P2T9_9ROSI</name>
<evidence type="ECO:0000313" key="1">
    <source>
        <dbReference type="EMBL" id="KAG6605393.1"/>
    </source>
</evidence>
<comment type="caution">
    <text evidence="1">The sequence shown here is derived from an EMBL/GenBank/DDBJ whole genome shotgun (WGS) entry which is preliminary data.</text>
</comment>
<organism evidence="1 2">
    <name type="scientific">Cucurbita argyrosperma subsp. sororia</name>
    <dbReference type="NCBI Taxonomy" id="37648"/>
    <lineage>
        <taxon>Eukaryota</taxon>
        <taxon>Viridiplantae</taxon>
        <taxon>Streptophyta</taxon>
        <taxon>Embryophyta</taxon>
        <taxon>Tracheophyta</taxon>
        <taxon>Spermatophyta</taxon>
        <taxon>Magnoliopsida</taxon>
        <taxon>eudicotyledons</taxon>
        <taxon>Gunneridae</taxon>
        <taxon>Pentapetalae</taxon>
        <taxon>rosids</taxon>
        <taxon>fabids</taxon>
        <taxon>Cucurbitales</taxon>
        <taxon>Cucurbitaceae</taxon>
        <taxon>Cucurbiteae</taxon>
        <taxon>Cucurbita</taxon>
    </lineage>
</organism>
<accession>A0AAV6P2T9</accession>
<keyword evidence="2" id="KW-1185">Reference proteome</keyword>
<proteinExistence type="predicted"/>
<reference evidence="1 2" key="1">
    <citation type="journal article" date="2021" name="Hortic Res">
        <title>The domestication of Cucurbita argyrosperma as revealed by the genome of its wild relative.</title>
        <authorList>
            <person name="Barrera-Redondo J."/>
            <person name="Sanchez-de la Vega G."/>
            <person name="Aguirre-Liguori J.A."/>
            <person name="Castellanos-Morales G."/>
            <person name="Gutierrez-Guerrero Y.T."/>
            <person name="Aguirre-Dugua X."/>
            <person name="Aguirre-Planter E."/>
            <person name="Tenaillon M.I."/>
            <person name="Lira-Saade R."/>
            <person name="Eguiarte L.E."/>
        </authorList>
    </citation>
    <scope>NUCLEOTIDE SEQUENCE [LARGE SCALE GENOMIC DNA]</scope>
    <source>
        <strain evidence="1">JBR-2021</strain>
    </source>
</reference>
<dbReference type="Proteomes" id="UP000685013">
    <property type="component" value="Chromosome 2"/>
</dbReference>
<dbReference type="AlphaFoldDB" id="A0AAV6P2T9"/>
<dbReference type="EMBL" id="JAGKQH010000002">
    <property type="protein sequence ID" value="KAG6605393.1"/>
    <property type="molecule type" value="Genomic_DNA"/>
</dbReference>
<evidence type="ECO:0000313" key="2">
    <source>
        <dbReference type="Proteomes" id="UP000685013"/>
    </source>
</evidence>